<dbReference type="AlphaFoldDB" id="A0A917Q4J3"/>
<dbReference type="RefSeq" id="WP_188909963.1">
    <property type="nucleotide sequence ID" value="NZ_BMMF01000002.1"/>
</dbReference>
<reference evidence="2 3" key="1">
    <citation type="journal article" date="2014" name="Int. J. Syst. Evol. Microbiol.">
        <title>Complete genome sequence of Corynebacterium casei LMG S-19264T (=DSM 44701T), isolated from a smear-ripened cheese.</title>
        <authorList>
            <consortium name="US DOE Joint Genome Institute (JGI-PGF)"/>
            <person name="Walter F."/>
            <person name="Albersmeier A."/>
            <person name="Kalinowski J."/>
            <person name="Ruckert C."/>
        </authorList>
    </citation>
    <scope>NUCLEOTIDE SEQUENCE [LARGE SCALE GENOMIC DNA]</scope>
    <source>
        <strain evidence="2 3">CGMCC 1.9161</strain>
    </source>
</reference>
<dbReference type="Proteomes" id="UP000600449">
    <property type="component" value="Unassembled WGS sequence"/>
</dbReference>
<proteinExistence type="predicted"/>
<accession>A0A917Q4J3</accession>
<feature type="region of interest" description="Disordered" evidence="1">
    <location>
        <begin position="1"/>
        <end position="29"/>
    </location>
</feature>
<evidence type="ECO:0000313" key="2">
    <source>
        <dbReference type="EMBL" id="GGK24395.1"/>
    </source>
</evidence>
<gene>
    <name evidence="2" type="ORF">GCM10011322_08780</name>
</gene>
<comment type="caution">
    <text evidence="2">The sequence shown here is derived from an EMBL/GenBank/DDBJ whole genome shotgun (WGS) entry which is preliminary data.</text>
</comment>
<dbReference type="EMBL" id="BMMF01000002">
    <property type="protein sequence ID" value="GGK24395.1"/>
    <property type="molecule type" value="Genomic_DNA"/>
</dbReference>
<keyword evidence="3" id="KW-1185">Reference proteome</keyword>
<sequence>MSVDQHIGRLAGPPSSTDTPYVAAPPTVPSPEVSRILAEIASLMPLLAQSAPAEGGAPVQDPVLRSRLQVTTGELQALREDEPLDAADNERVRQLEQLIASLQAAMSAQMTESATNATGSVISSGQGGEAEWAAAQLEWLNAMLAAAQPPSVAPTRG</sequence>
<evidence type="ECO:0000313" key="3">
    <source>
        <dbReference type="Proteomes" id="UP000600449"/>
    </source>
</evidence>
<protein>
    <submittedName>
        <fullName evidence="2">Uncharacterized protein</fullName>
    </submittedName>
</protein>
<organism evidence="2 3">
    <name type="scientific">Salinarimonas ramus</name>
    <dbReference type="NCBI Taxonomy" id="690164"/>
    <lineage>
        <taxon>Bacteria</taxon>
        <taxon>Pseudomonadati</taxon>
        <taxon>Pseudomonadota</taxon>
        <taxon>Alphaproteobacteria</taxon>
        <taxon>Hyphomicrobiales</taxon>
        <taxon>Salinarimonadaceae</taxon>
        <taxon>Salinarimonas</taxon>
    </lineage>
</organism>
<name>A0A917Q4J3_9HYPH</name>
<evidence type="ECO:0000256" key="1">
    <source>
        <dbReference type="SAM" id="MobiDB-lite"/>
    </source>
</evidence>